<gene>
    <name evidence="1" type="ORF">S12H4_05152</name>
</gene>
<accession>X1Q2G7</accession>
<organism evidence="1">
    <name type="scientific">marine sediment metagenome</name>
    <dbReference type="NCBI Taxonomy" id="412755"/>
    <lineage>
        <taxon>unclassified sequences</taxon>
        <taxon>metagenomes</taxon>
        <taxon>ecological metagenomes</taxon>
    </lineage>
</organism>
<evidence type="ECO:0000313" key="1">
    <source>
        <dbReference type="EMBL" id="GAI62408.1"/>
    </source>
</evidence>
<dbReference type="EMBL" id="BARW01001672">
    <property type="protein sequence ID" value="GAI62408.1"/>
    <property type="molecule type" value="Genomic_DNA"/>
</dbReference>
<name>X1Q2G7_9ZZZZ</name>
<sequence>MDEKETRAERKPQKRWSRWARWKPSVQIEKGMLVRCKAKFRPVAFATTDEYQNEDLFRQQEDYWKDYWKDSGHPLGHTLKRRRTLVDVAYVWFTKDGIKLISKKTYTYPREQLAPLSQTETERLYARLEQGNGNIPIEEAIH</sequence>
<proteinExistence type="predicted"/>
<protein>
    <submittedName>
        <fullName evidence="1">Uncharacterized protein</fullName>
    </submittedName>
</protein>
<comment type="caution">
    <text evidence="1">The sequence shown here is derived from an EMBL/GenBank/DDBJ whole genome shotgun (WGS) entry which is preliminary data.</text>
</comment>
<reference evidence="1" key="1">
    <citation type="journal article" date="2014" name="Front. Microbiol.">
        <title>High frequency of phylogenetically diverse reductive dehalogenase-homologous genes in deep subseafloor sedimentary metagenomes.</title>
        <authorList>
            <person name="Kawai M."/>
            <person name="Futagami T."/>
            <person name="Toyoda A."/>
            <person name="Takaki Y."/>
            <person name="Nishi S."/>
            <person name="Hori S."/>
            <person name="Arai W."/>
            <person name="Tsubouchi T."/>
            <person name="Morono Y."/>
            <person name="Uchiyama I."/>
            <person name="Ito T."/>
            <person name="Fujiyama A."/>
            <person name="Inagaki F."/>
            <person name="Takami H."/>
        </authorList>
    </citation>
    <scope>NUCLEOTIDE SEQUENCE</scope>
    <source>
        <strain evidence="1">Expedition CK06-06</strain>
    </source>
</reference>
<dbReference type="AlphaFoldDB" id="X1Q2G7"/>